<name>A0A9E7N1K1_9CAUD</name>
<reference evidence="2" key="1">
    <citation type="submission" date="2022-04" db="EMBL/GenBank/DDBJ databases">
        <authorList>
            <person name="Friedrich I."/>
            <person name="Schneider D."/>
            <person name="Poehlein A."/>
            <person name="Hertel R."/>
            <person name="Daniel R."/>
        </authorList>
    </citation>
    <scope>NUCLEOTIDE SEQUENCE</scope>
</reference>
<keyword evidence="1" id="KW-0472">Membrane</keyword>
<keyword evidence="1" id="KW-0812">Transmembrane</keyword>
<organism evidence="2 3">
    <name type="scientific">Brevundimonas phage vB_BpoS-Gurke</name>
    <dbReference type="NCBI Taxonomy" id="2948599"/>
    <lineage>
        <taxon>Viruses</taxon>
        <taxon>Duplodnaviria</taxon>
        <taxon>Heunggongvirae</taxon>
        <taxon>Uroviricota</taxon>
        <taxon>Caudoviricetes</taxon>
        <taxon>Jeanschmidtviridae</taxon>
        <taxon>Kikimoravirus</taxon>
        <taxon>Kikimoravirus gurke</taxon>
    </lineage>
</organism>
<dbReference type="Proteomes" id="UP001055634">
    <property type="component" value="Segment"/>
</dbReference>
<dbReference type="EMBL" id="ON529850">
    <property type="protein sequence ID" value="UTC28043.1"/>
    <property type="molecule type" value="Genomic_DNA"/>
</dbReference>
<accession>A0A9E7N1K1</accession>
<protein>
    <submittedName>
        <fullName evidence="2">Uncharacterized protein</fullName>
    </submittedName>
</protein>
<gene>
    <name evidence="2" type="ORF">GURKE_00110</name>
</gene>
<proteinExistence type="predicted"/>
<keyword evidence="1" id="KW-1133">Transmembrane helix</keyword>
<feature type="transmembrane region" description="Helical" evidence="1">
    <location>
        <begin position="34"/>
        <end position="55"/>
    </location>
</feature>
<evidence type="ECO:0000256" key="1">
    <source>
        <dbReference type="SAM" id="Phobius"/>
    </source>
</evidence>
<keyword evidence="3" id="KW-1185">Reference proteome</keyword>
<evidence type="ECO:0000313" key="3">
    <source>
        <dbReference type="Proteomes" id="UP001055634"/>
    </source>
</evidence>
<evidence type="ECO:0000313" key="2">
    <source>
        <dbReference type="EMBL" id="UTC28043.1"/>
    </source>
</evidence>
<sequence length="60" mass="6553">MKTKTDKIIICTALFLGLSGVIMGAVDLARTGDVSWQALVIQFSWLAVLVGYSLIRLKRA</sequence>